<dbReference type="FunFam" id="1.10.8.350:FF:000001">
    <property type="entry name" value="Lytic murein transglycosylase B"/>
    <property type="match status" value="1"/>
</dbReference>
<dbReference type="CDD" id="cd13399">
    <property type="entry name" value="Slt35-like"/>
    <property type="match status" value="1"/>
</dbReference>
<feature type="chain" id="PRO_5020960373" evidence="1">
    <location>
        <begin position="49"/>
        <end position="428"/>
    </location>
</feature>
<feature type="domain" description="Transglycosylase SLT" evidence="3">
    <location>
        <begin position="51"/>
        <end position="343"/>
    </location>
</feature>
<dbReference type="Gene3D" id="1.10.8.350">
    <property type="entry name" value="Bacterial muramidase"/>
    <property type="match status" value="1"/>
</dbReference>
<dbReference type="EMBL" id="SWCO01000011">
    <property type="protein sequence ID" value="TKB01216.1"/>
    <property type="molecule type" value="Genomic_DNA"/>
</dbReference>
<dbReference type="InterPro" id="IPR036365">
    <property type="entry name" value="PGBD-like_sf"/>
</dbReference>
<keyword evidence="5" id="KW-1185">Reference proteome</keyword>
<dbReference type="Gene3D" id="1.10.530.10">
    <property type="match status" value="1"/>
</dbReference>
<reference evidence="4 5" key="1">
    <citation type="submission" date="2019-04" db="EMBL/GenBank/DDBJ databases">
        <title>Alteromonas portus sp. nov., an alginate lyase-excreting marine bacterium.</title>
        <authorList>
            <person name="Huang H."/>
            <person name="Mo K."/>
            <person name="Bao S."/>
        </authorList>
    </citation>
    <scope>NUCLEOTIDE SEQUENCE [LARGE SCALE GENOMIC DNA]</scope>
    <source>
        <strain evidence="4 5">HB161718</strain>
    </source>
</reference>
<dbReference type="Gene3D" id="1.10.101.10">
    <property type="entry name" value="PGBD-like superfamily/PGBD"/>
    <property type="match status" value="1"/>
</dbReference>
<dbReference type="PANTHER" id="PTHR30163">
    <property type="entry name" value="MEMBRANE-BOUND LYTIC MUREIN TRANSGLYCOSYLASE B"/>
    <property type="match status" value="1"/>
</dbReference>
<evidence type="ECO:0000259" key="2">
    <source>
        <dbReference type="Pfam" id="PF01471"/>
    </source>
</evidence>
<sequence length="428" mass="47374">MRLASFKSSFFSTRSPKGAKSYASFLRPSLRASIALLLAGATMSSALANEQFASCTAALADKAKQEGVSQQTIDNVFPRLVHQDRVIELDRSQPEFVQTFPGYFSKRVTDWRTEKGKEMYAKHDKLLHKLSEKYGVPPHYLLAFWGLETNFGSYKGKMPVLDSLATLACDKRRSTYFTQEFLVAVKLMEREKLQKEDMIGSWAGAMGHTQFMPSAYTHYAIDGDGDGQINLWASEEDALSSAANFLASLGWERAFRWGREVQLPENFDYQESGYKNRKSLSEWNAQGVKKADGSELGDDDTTAYVIVPAGHNGPAFIAYKNFRVIMRWNNSEFYAIAVGVLADRIAGASGIKATLPDLPAYSRKDIIALQSKLNDLGFDVGKPDGIIGPATREGIRNYQISNNMIADGFPGLEVMAALNIDLASKANS</sequence>
<dbReference type="NCBIfam" id="TIGR02283">
    <property type="entry name" value="MltB_2"/>
    <property type="match status" value="1"/>
</dbReference>
<dbReference type="InterPro" id="IPR002477">
    <property type="entry name" value="Peptidoglycan-bd-like"/>
</dbReference>
<gene>
    <name evidence="4" type="ORF">E5672_18510</name>
</gene>
<dbReference type="Pfam" id="PF01471">
    <property type="entry name" value="PG_binding_1"/>
    <property type="match status" value="1"/>
</dbReference>
<protein>
    <submittedName>
        <fullName evidence="4">Lytic murein transglycosylase</fullName>
    </submittedName>
</protein>
<dbReference type="GO" id="GO:0008933">
    <property type="term" value="F:peptidoglycan lytic transglycosylase activity"/>
    <property type="evidence" value="ECO:0007669"/>
    <property type="project" value="TreeGrafter"/>
</dbReference>
<evidence type="ECO:0000256" key="1">
    <source>
        <dbReference type="SAM" id="SignalP"/>
    </source>
</evidence>
<keyword evidence="1" id="KW-0732">Signal</keyword>
<dbReference type="SUPFAM" id="SSF53955">
    <property type="entry name" value="Lysozyme-like"/>
    <property type="match status" value="1"/>
</dbReference>
<dbReference type="PANTHER" id="PTHR30163:SF8">
    <property type="entry name" value="LYTIC MUREIN TRANSGLYCOSYLASE"/>
    <property type="match status" value="1"/>
</dbReference>
<evidence type="ECO:0000313" key="4">
    <source>
        <dbReference type="EMBL" id="TKB01216.1"/>
    </source>
</evidence>
<dbReference type="InterPro" id="IPR031304">
    <property type="entry name" value="SLT_2"/>
</dbReference>
<dbReference type="InterPro" id="IPR011970">
    <property type="entry name" value="MltB_2"/>
</dbReference>
<dbReference type="RefSeq" id="WP_136783682.1">
    <property type="nucleotide sequence ID" value="NZ_JBMQEY010000009.1"/>
</dbReference>
<dbReference type="InterPro" id="IPR023346">
    <property type="entry name" value="Lysozyme-like_dom_sf"/>
</dbReference>
<organism evidence="4 5">
    <name type="scientific">Alteromonas portus</name>
    <dbReference type="NCBI Taxonomy" id="2565549"/>
    <lineage>
        <taxon>Bacteria</taxon>
        <taxon>Pseudomonadati</taxon>
        <taxon>Pseudomonadota</taxon>
        <taxon>Gammaproteobacteria</taxon>
        <taxon>Alteromonadales</taxon>
        <taxon>Alteromonadaceae</taxon>
        <taxon>Alteromonas/Salinimonas group</taxon>
        <taxon>Alteromonas</taxon>
    </lineage>
</organism>
<evidence type="ECO:0000313" key="5">
    <source>
        <dbReference type="Proteomes" id="UP000305471"/>
    </source>
</evidence>
<comment type="caution">
    <text evidence="4">The sequence shown here is derived from an EMBL/GenBank/DDBJ whole genome shotgun (WGS) entry which is preliminary data.</text>
</comment>
<dbReference type="Pfam" id="PF13406">
    <property type="entry name" value="SLT_2"/>
    <property type="match status" value="1"/>
</dbReference>
<evidence type="ECO:0000259" key="3">
    <source>
        <dbReference type="Pfam" id="PF13406"/>
    </source>
</evidence>
<dbReference type="AlphaFoldDB" id="A0A4V5NN35"/>
<feature type="signal peptide" evidence="1">
    <location>
        <begin position="1"/>
        <end position="48"/>
    </location>
</feature>
<name>A0A4V5NN35_9ALTE</name>
<dbReference type="GO" id="GO:0009253">
    <property type="term" value="P:peptidoglycan catabolic process"/>
    <property type="evidence" value="ECO:0007669"/>
    <property type="project" value="TreeGrafter"/>
</dbReference>
<proteinExistence type="predicted"/>
<feature type="domain" description="Peptidoglycan binding-like" evidence="2">
    <location>
        <begin position="363"/>
        <end position="418"/>
    </location>
</feature>
<dbReference type="InterPro" id="IPR036366">
    <property type="entry name" value="PGBDSf"/>
</dbReference>
<dbReference type="InterPro" id="IPR043426">
    <property type="entry name" value="MltB-like"/>
</dbReference>
<dbReference type="Proteomes" id="UP000305471">
    <property type="component" value="Unassembled WGS sequence"/>
</dbReference>
<accession>A0A4V5NN35</accession>
<dbReference type="SUPFAM" id="SSF47090">
    <property type="entry name" value="PGBD-like"/>
    <property type="match status" value="1"/>
</dbReference>
<dbReference type="OrthoDB" id="9772911at2"/>